<organism evidence="1 2">
    <name type="scientific">Rhizobium mongolense</name>
    <dbReference type="NCBI Taxonomy" id="57676"/>
    <lineage>
        <taxon>Bacteria</taxon>
        <taxon>Pseudomonadati</taxon>
        <taxon>Pseudomonadota</taxon>
        <taxon>Alphaproteobacteria</taxon>
        <taxon>Hyphomicrobiales</taxon>
        <taxon>Rhizobiaceae</taxon>
        <taxon>Rhizobium/Agrobacterium group</taxon>
        <taxon>Rhizobium</taxon>
    </lineage>
</organism>
<sequence>MAQFVGFRPNGKGAFTQSYSRVSGFDANHRFSSARDAVDALLTHSSDNMVNVRSYEPSSPRSKEFVYGLKNVDEVLAVLERLAALDLHLIVNETIDIHDGGVSGVVQGQVVEFAPDDTPRCARAERSDFQILLTRYALERRATG</sequence>
<proteinExistence type="predicted"/>
<reference evidence="1 2" key="1">
    <citation type="submission" date="2020-08" db="EMBL/GenBank/DDBJ databases">
        <title>Genomic Encyclopedia of Type Strains, Phase IV (KMG-V): Genome sequencing to study the core and pangenomes of soil and plant-associated prokaryotes.</title>
        <authorList>
            <person name="Whitman W."/>
        </authorList>
    </citation>
    <scope>NUCLEOTIDE SEQUENCE [LARGE SCALE GENOMIC DNA]</scope>
    <source>
        <strain evidence="1 2">SEMIA 402</strain>
    </source>
</reference>
<comment type="caution">
    <text evidence="1">The sequence shown here is derived from an EMBL/GenBank/DDBJ whole genome shotgun (WGS) entry which is preliminary data.</text>
</comment>
<evidence type="ECO:0000313" key="2">
    <source>
        <dbReference type="Proteomes" id="UP000533641"/>
    </source>
</evidence>
<dbReference type="Proteomes" id="UP000533641">
    <property type="component" value="Unassembled WGS sequence"/>
</dbReference>
<name>A0A7W6RQ61_9HYPH</name>
<protein>
    <submittedName>
        <fullName evidence="1">Uncharacterized protein</fullName>
    </submittedName>
</protein>
<dbReference type="EMBL" id="JACIGM010000009">
    <property type="protein sequence ID" value="MBB4276407.1"/>
    <property type="molecule type" value="Genomic_DNA"/>
</dbReference>
<accession>A0A7W6RQ61</accession>
<evidence type="ECO:0000313" key="1">
    <source>
        <dbReference type="EMBL" id="MBB4276407.1"/>
    </source>
</evidence>
<dbReference type="AlphaFoldDB" id="A0A7W6RQ61"/>
<gene>
    <name evidence="1" type="ORF">GGE12_004204</name>
</gene>